<evidence type="ECO:0000256" key="1">
    <source>
        <dbReference type="ARBA" id="ARBA00023286"/>
    </source>
</evidence>
<comment type="caution">
    <text evidence="3">The sequence shown here is derived from an EMBL/GenBank/DDBJ whole genome shotgun (WGS) entry which is preliminary data.</text>
</comment>
<organism evidence="3 4">
    <name type="scientific">Taxus chinensis</name>
    <name type="common">Chinese yew</name>
    <name type="synonym">Taxus wallichiana var. chinensis</name>
    <dbReference type="NCBI Taxonomy" id="29808"/>
    <lineage>
        <taxon>Eukaryota</taxon>
        <taxon>Viridiplantae</taxon>
        <taxon>Streptophyta</taxon>
        <taxon>Embryophyta</taxon>
        <taxon>Tracheophyta</taxon>
        <taxon>Spermatophyta</taxon>
        <taxon>Pinopsida</taxon>
        <taxon>Pinidae</taxon>
        <taxon>Conifers II</taxon>
        <taxon>Cupressales</taxon>
        <taxon>Taxaceae</taxon>
        <taxon>Taxus</taxon>
    </lineage>
</organism>
<dbReference type="PANTHER" id="PTHR45651">
    <property type="entry name" value="CYCLIC NUCLEOTIDE-GATED ION CHANNEL 15-RELATED-RELATED"/>
    <property type="match status" value="1"/>
</dbReference>
<keyword evidence="1" id="KW-1071">Ligand-gated ion channel</keyword>
<dbReference type="PANTHER" id="PTHR45651:SF50">
    <property type="entry name" value="CYCLIC NUCLEOTIDE-GATED ION CHANNEL 2"/>
    <property type="match status" value="1"/>
</dbReference>
<dbReference type="AlphaFoldDB" id="A0AA38FYJ7"/>
<keyword evidence="4" id="KW-1185">Reference proteome</keyword>
<proteinExistence type="predicted"/>
<evidence type="ECO:0000256" key="2">
    <source>
        <dbReference type="ARBA" id="ARBA00023303"/>
    </source>
</evidence>
<dbReference type="InterPro" id="IPR018490">
    <property type="entry name" value="cNMP-bd_dom_sf"/>
</dbReference>
<sequence>VWNHLILVFEVNHGTDCSTIGNKLEPTSQWLEVLFCTVMVLSDLLLFTQLIGNIQLKMRDLEWWMRSRIPSNLRDRARNYESQYWVSERVDEMEMIHVLPHGLRREIERRLCFDLLHRSNSEGDLLLDPSPE</sequence>
<feature type="non-terminal residue" evidence="3">
    <location>
        <position position="132"/>
    </location>
</feature>
<dbReference type="EMBL" id="JAHRHJ020000006">
    <property type="protein sequence ID" value="KAH9312596.1"/>
    <property type="molecule type" value="Genomic_DNA"/>
</dbReference>
<dbReference type="Gene3D" id="1.10.287.630">
    <property type="entry name" value="Helix hairpin bin"/>
    <property type="match status" value="1"/>
</dbReference>
<dbReference type="Proteomes" id="UP000824469">
    <property type="component" value="Unassembled WGS sequence"/>
</dbReference>
<evidence type="ECO:0000313" key="3">
    <source>
        <dbReference type="EMBL" id="KAH9312596.1"/>
    </source>
</evidence>
<keyword evidence="1" id="KW-0813">Transport</keyword>
<dbReference type="GO" id="GO:0034220">
    <property type="term" value="P:monoatomic ion transmembrane transport"/>
    <property type="evidence" value="ECO:0007669"/>
    <property type="project" value="UniProtKB-KW"/>
</dbReference>
<evidence type="ECO:0000313" key="4">
    <source>
        <dbReference type="Proteomes" id="UP000824469"/>
    </source>
</evidence>
<keyword evidence="2" id="KW-0407">Ion channel</keyword>
<dbReference type="GO" id="GO:0016020">
    <property type="term" value="C:membrane"/>
    <property type="evidence" value="ECO:0007669"/>
    <property type="project" value="UniProtKB-SubCell"/>
</dbReference>
<accession>A0AA38FYJ7</accession>
<dbReference type="SUPFAM" id="SSF51206">
    <property type="entry name" value="cAMP-binding domain-like"/>
    <property type="match status" value="1"/>
</dbReference>
<feature type="non-terminal residue" evidence="3">
    <location>
        <position position="1"/>
    </location>
</feature>
<protein>
    <submittedName>
        <fullName evidence="3">Uncharacterized protein</fullName>
    </submittedName>
</protein>
<reference evidence="3 4" key="1">
    <citation type="journal article" date="2021" name="Nat. Plants">
        <title>The Taxus genome provides insights into paclitaxel biosynthesis.</title>
        <authorList>
            <person name="Xiong X."/>
            <person name="Gou J."/>
            <person name="Liao Q."/>
            <person name="Li Y."/>
            <person name="Zhou Q."/>
            <person name="Bi G."/>
            <person name="Li C."/>
            <person name="Du R."/>
            <person name="Wang X."/>
            <person name="Sun T."/>
            <person name="Guo L."/>
            <person name="Liang H."/>
            <person name="Lu P."/>
            <person name="Wu Y."/>
            <person name="Zhang Z."/>
            <person name="Ro D.K."/>
            <person name="Shang Y."/>
            <person name="Huang S."/>
            <person name="Yan J."/>
        </authorList>
    </citation>
    <scope>NUCLEOTIDE SEQUENCE [LARGE SCALE GENOMIC DNA]</scope>
    <source>
        <strain evidence="3">Ta-2019</strain>
    </source>
</reference>
<gene>
    <name evidence="3" type="ORF">KI387_027631</name>
</gene>
<keyword evidence="1" id="KW-0406">Ion transport</keyword>
<name>A0AA38FYJ7_TAXCH</name>